<comment type="catalytic activity">
    <reaction evidence="1">
        <text>Thiol-dependent hydrolysis of ester, thioester, amide, peptide and isopeptide bonds formed by the C-terminal Gly of ubiquitin (a 76-residue protein attached to proteins as an intracellular targeting signal).</text>
        <dbReference type="EC" id="3.4.19.12"/>
    </reaction>
</comment>
<protein>
    <recommendedName>
        <fullName evidence="3">ubiquitinyl hydrolase 1</fullName>
        <ecNumber evidence="3">3.4.19.12</ecNumber>
    </recommendedName>
</protein>
<dbReference type="Proteomes" id="UP000327439">
    <property type="component" value="Unassembled WGS sequence"/>
</dbReference>
<dbReference type="InterPro" id="IPR038765">
    <property type="entry name" value="Papain-like_cys_pep_sf"/>
</dbReference>
<dbReference type="PANTHER" id="PTHR21646">
    <property type="entry name" value="UBIQUITIN CARBOXYL-TERMINAL HYDROLASE"/>
    <property type="match status" value="1"/>
</dbReference>
<sequence>MAPPSMVPKFKILFGLRHGRPCFSAVFSGDRTPYSPAKFLHRCGANLMRFLQLWQHAANLASYEQQTHMNSSFPCLMESMKRWLRKKGRHTVQALEIVALHIEYFLVFWRSDVILHGFKSKLWDIYLKGCLERFTRAEKLGSDQKFFCQKCQVRQESLKQMSIRKLPLVSCFHIKRFEHSSIRRMSRKVEPVSAVPIFVRHGSLSLIFHFEESIWKQDLPFRWR</sequence>
<evidence type="ECO:0000256" key="3">
    <source>
        <dbReference type="ARBA" id="ARBA00012759"/>
    </source>
</evidence>
<evidence type="ECO:0000256" key="2">
    <source>
        <dbReference type="ARBA" id="ARBA00004123"/>
    </source>
</evidence>
<evidence type="ECO:0000256" key="5">
    <source>
        <dbReference type="ARBA" id="ARBA00022786"/>
    </source>
</evidence>
<reference evidence="11" key="1">
    <citation type="journal article" date="2020" name="Nat. Genet.">
        <title>Genomic diversifications of five Gossypium allopolyploid species and their impact on cotton improvement.</title>
        <authorList>
            <person name="Chen Z.J."/>
            <person name="Sreedasyam A."/>
            <person name="Ando A."/>
            <person name="Song Q."/>
            <person name="De Santiago L.M."/>
            <person name="Hulse-Kemp A.M."/>
            <person name="Ding M."/>
            <person name="Ye W."/>
            <person name="Kirkbride R.C."/>
            <person name="Jenkins J."/>
            <person name="Plott C."/>
            <person name="Lovell J."/>
            <person name="Lin Y.M."/>
            <person name="Vaughn R."/>
            <person name="Liu B."/>
            <person name="Simpson S."/>
            <person name="Scheffler B.E."/>
            <person name="Wen L."/>
            <person name="Saski C.A."/>
            <person name="Grover C.E."/>
            <person name="Hu G."/>
            <person name="Conover J.L."/>
            <person name="Carlson J.W."/>
            <person name="Shu S."/>
            <person name="Boston L.B."/>
            <person name="Williams M."/>
            <person name="Peterson D.G."/>
            <person name="McGee K."/>
            <person name="Jones D.C."/>
            <person name="Wendel J.F."/>
            <person name="Stelly D.M."/>
            <person name="Grimwood J."/>
            <person name="Schmutz J."/>
        </authorList>
    </citation>
    <scope>NUCLEOTIDE SEQUENCE [LARGE SCALE GENOMIC DNA]</scope>
    <source>
        <strain evidence="11">cv. 3-79</strain>
    </source>
</reference>
<evidence type="ECO:0000313" key="11">
    <source>
        <dbReference type="Proteomes" id="UP000327439"/>
    </source>
</evidence>
<evidence type="ECO:0000259" key="9">
    <source>
        <dbReference type="PROSITE" id="PS50235"/>
    </source>
</evidence>
<evidence type="ECO:0000256" key="7">
    <source>
        <dbReference type="ARBA" id="ARBA00022807"/>
    </source>
</evidence>
<comment type="subcellular location">
    <subcellularLocation>
        <location evidence="2">Nucleus</location>
    </subcellularLocation>
</comment>
<dbReference type="EMBL" id="ML707208">
    <property type="protein sequence ID" value="KAB1669510.1"/>
    <property type="molecule type" value="Genomic_DNA"/>
</dbReference>
<dbReference type="PROSITE" id="PS50235">
    <property type="entry name" value="USP_3"/>
    <property type="match status" value="1"/>
</dbReference>
<dbReference type="InterPro" id="IPR028889">
    <property type="entry name" value="USP"/>
</dbReference>
<dbReference type="EC" id="3.4.19.12" evidence="3"/>
<keyword evidence="6" id="KW-0378">Hydrolase</keyword>
<dbReference type="OrthoDB" id="47475at2759"/>
<evidence type="ECO:0000313" key="10">
    <source>
        <dbReference type="EMBL" id="KAB1669510.1"/>
    </source>
</evidence>
<dbReference type="GO" id="GO:0005634">
    <property type="term" value="C:nucleus"/>
    <property type="evidence" value="ECO:0007669"/>
    <property type="project" value="UniProtKB-SubCell"/>
</dbReference>
<keyword evidence="11" id="KW-1185">Reference proteome</keyword>
<keyword evidence="8" id="KW-0539">Nucleus</keyword>
<keyword evidence="4" id="KW-0645">Protease</keyword>
<evidence type="ECO:0000256" key="1">
    <source>
        <dbReference type="ARBA" id="ARBA00000707"/>
    </source>
</evidence>
<evidence type="ECO:0000256" key="8">
    <source>
        <dbReference type="ARBA" id="ARBA00023242"/>
    </source>
</evidence>
<organism evidence="10 11">
    <name type="scientific">Gossypium barbadense</name>
    <name type="common">Sea Island cotton</name>
    <name type="synonym">Hibiscus barbadensis</name>
    <dbReference type="NCBI Taxonomy" id="3634"/>
    <lineage>
        <taxon>Eukaryota</taxon>
        <taxon>Viridiplantae</taxon>
        <taxon>Streptophyta</taxon>
        <taxon>Embryophyta</taxon>
        <taxon>Tracheophyta</taxon>
        <taxon>Spermatophyta</taxon>
        <taxon>Magnoliopsida</taxon>
        <taxon>eudicotyledons</taxon>
        <taxon>Gunneridae</taxon>
        <taxon>Pentapetalae</taxon>
        <taxon>rosids</taxon>
        <taxon>malvids</taxon>
        <taxon>Malvales</taxon>
        <taxon>Malvaceae</taxon>
        <taxon>Malvoideae</taxon>
        <taxon>Gossypium</taxon>
    </lineage>
</organism>
<name>A0A5J5N985_GOSBA</name>
<dbReference type="Gene3D" id="3.90.70.10">
    <property type="entry name" value="Cysteine proteinases"/>
    <property type="match status" value="1"/>
</dbReference>
<dbReference type="GO" id="GO:0006508">
    <property type="term" value="P:proteolysis"/>
    <property type="evidence" value="ECO:0007669"/>
    <property type="project" value="UniProtKB-KW"/>
</dbReference>
<dbReference type="GO" id="GO:0004843">
    <property type="term" value="F:cysteine-type deubiquitinase activity"/>
    <property type="evidence" value="ECO:0007669"/>
    <property type="project" value="UniProtKB-EC"/>
</dbReference>
<dbReference type="SUPFAM" id="SSF54001">
    <property type="entry name" value="Cysteine proteinases"/>
    <property type="match status" value="1"/>
</dbReference>
<keyword evidence="5" id="KW-0833">Ubl conjugation pathway</keyword>
<proteinExistence type="predicted"/>
<dbReference type="AlphaFoldDB" id="A0A5J5N985"/>
<feature type="domain" description="USP" evidence="9">
    <location>
        <begin position="1"/>
        <end position="224"/>
    </location>
</feature>
<evidence type="ECO:0000256" key="6">
    <source>
        <dbReference type="ARBA" id="ARBA00022801"/>
    </source>
</evidence>
<keyword evidence="7" id="KW-0788">Thiol protease</keyword>
<gene>
    <name evidence="10" type="ORF">ES319_1Z036900v1</name>
</gene>
<evidence type="ECO:0000256" key="4">
    <source>
        <dbReference type="ARBA" id="ARBA00022670"/>
    </source>
</evidence>
<dbReference type="PANTHER" id="PTHR21646:SF33">
    <property type="entry name" value="UBIQUITIN CARBOXYL-TERMINAL HYDROLASE 22"/>
    <property type="match status" value="1"/>
</dbReference>
<accession>A0A5J5N985</accession>
<dbReference type="InterPro" id="IPR050185">
    <property type="entry name" value="Ub_carboxyl-term_hydrolase"/>
</dbReference>